<dbReference type="NCBIfam" id="TIGR01549">
    <property type="entry name" value="HAD-SF-IA-v1"/>
    <property type="match status" value="1"/>
</dbReference>
<dbReference type="SFLD" id="SFLDS00003">
    <property type="entry name" value="Haloacid_Dehalogenase"/>
    <property type="match status" value="1"/>
</dbReference>
<organism evidence="5 6">
    <name type="scientific">Desulfovibrio subterraneus</name>
    <dbReference type="NCBI Taxonomy" id="2718620"/>
    <lineage>
        <taxon>Bacteria</taxon>
        <taxon>Pseudomonadati</taxon>
        <taxon>Thermodesulfobacteriota</taxon>
        <taxon>Desulfovibrionia</taxon>
        <taxon>Desulfovibrionales</taxon>
        <taxon>Desulfovibrionaceae</taxon>
        <taxon>Desulfovibrio</taxon>
    </lineage>
</organism>
<dbReference type="NCBIfam" id="TIGR01509">
    <property type="entry name" value="HAD-SF-IA-v3"/>
    <property type="match status" value="1"/>
</dbReference>
<dbReference type="InterPro" id="IPR006439">
    <property type="entry name" value="HAD-SF_hydro_IA"/>
</dbReference>
<dbReference type="Gene3D" id="1.10.150.240">
    <property type="entry name" value="Putative phosphatase, domain 2"/>
    <property type="match status" value="1"/>
</dbReference>
<dbReference type="PANTHER" id="PTHR43434:SF1">
    <property type="entry name" value="PHOSPHOGLYCOLATE PHOSPHATASE"/>
    <property type="match status" value="1"/>
</dbReference>
<reference evidence="5 6" key="1">
    <citation type="submission" date="2020-05" db="EMBL/GenBank/DDBJ databases">
        <title>Draft genome sequence of Desulfovibrio sp. strain HN2T.</title>
        <authorList>
            <person name="Ueno A."/>
            <person name="Tamazawa S."/>
            <person name="Tamamura S."/>
            <person name="Murakami T."/>
            <person name="Kiyama T."/>
            <person name="Inomata H."/>
            <person name="Amano Y."/>
            <person name="Miyakawa K."/>
            <person name="Tamaki H."/>
            <person name="Naganuma T."/>
            <person name="Kaneko K."/>
        </authorList>
    </citation>
    <scope>NUCLEOTIDE SEQUENCE [LARGE SCALE GENOMIC DNA]</scope>
    <source>
        <strain evidence="5 6">HN2</strain>
    </source>
</reference>
<dbReference type="InterPro" id="IPR023198">
    <property type="entry name" value="PGP-like_dom2"/>
</dbReference>
<proteinExistence type="inferred from homology"/>
<gene>
    <name evidence="5" type="ORF">DSM101010T_21080</name>
</gene>
<dbReference type="SUPFAM" id="SSF56784">
    <property type="entry name" value="HAD-like"/>
    <property type="match status" value="1"/>
</dbReference>
<evidence type="ECO:0000256" key="3">
    <source>
        <dbReference type="ARBA" id="ARBA00006171"/>
    </source>
</evidence>
<dbReference type="RefSeq" id="WP_174405375.1">
    <property type="nucleotide sequence ID" value="NZ_BLVO01000013.1"/>
</dbReference>
<dbReference type="InterPro" id="IPR050155">
    <property type="entry name" value="HAD-like_hydrolase_sf"/>
</dbReference>
<protein>
    <recommendedName>
        <fullName evidence="4">phosphoglycolate phosphatase</fullName>
        <ecNumber evidence="4">3.1.3.18</ecNumber>
    </recommendedName>
</protein>
<dbReference type="InterPro" id="IPR023214">
    <property type="entry name" value="HAD_sf"/>
</dbReference>
<dbReference type="PANTHER" id="PTHR43434">
    <property type="entry name" value="PHOSPHOGLYCOLATE PHOSPHATASE"/>
    <property type="match status" value="1"/>
</dbReference>
<dbReference type="InterPro" id="IPR041492">
    <property type="entry name" value="HAD_2"/>
</dbReference>
<dbReference type="Proteomes" id="UP000503840">
    <property type="component" value="Unassembled WGS sequence"/>
</dbReference>
<dbReference type="InterPro" id="IPR036412">
    <property type="entry name" value="HAD-like_sf"/>
</dbReference>
<comment type="catalytic activity">
    <reaction evidence="1">
        <text>2-phosphoglycolate + H2O = glycolate + phosphate</text>
        <dbReference type="Rhea" id="RHEA:14369"/>
        <dbReference type="ChEBI" id="CHEBI:15377"/>
        <dbReference type="ChEBI" id="CHEBI:29805"/>
        <dbReference type="ChEBI" id="CHEBI:43474"/>
        <dbReference type="ChEBI" id="CHEBI:58033"/>
        <dbReference type="EC" id="3.1.3.18"/>
    </reaction>
</comment>
<evidence type="ECO:0000313" key="5">
    <source>
        <dbReference type="EMBL" id="GFM33743.1"/>
    </source>
</evidence>
<sequence length="225" mass="25767">MYVTAHNLREAYPAGVTGIIFDCDGVMFDTRECNVQYYNLILSRMGLEPMTKEQEDFVHVATVVQSLEYIVPRSRWNELPEARKAVNYVQEIMPHMRPEPGLFELLETLRSMNVRMAVYTNRTNTMELVLERWGISSFFFPVMTAQKVKGKPHPEGAFKILEAWGAKPSDVAFIGDSTADQRAAEAAGIPFWAFKNESLLAQRHVPDFWSVRRALIQWNGDTCSR</sequence>
<name>A0A7J0BIZ7_9BACT</name>
<dbReference type="EMBL" id="BLVO01000013">
    <property type="protein sequence ID" value="GFM33743.1"/>
    <property type="molecule type" value="Genomic_DNA"/>
</dbReference>
<dbReference type="GO" id="GO:0008967">
    <property type="term" value="F:phosphoglycolate phosphatase activity"/>
    <property type="evidence" value="ECO:0007669"/>
    <property type="project" value="UniProtKB-EC"/>
</dbReference>
<evidence type="ECO:0000313" key="6">
    <source>
        <dbReference type="Proteomes" id="UP000503840"/>
    </source>
</evidence>
<comment type="pathway">
    <text evidence="2">Organic acid metabolism; glycolate biosynthesis; glycolate from 2-phosphoglycolate: step 1/1.</text>
</comment>
<dbReference type="AlphaFoldDB" id="A0A7J0BIZ7"/>
<dbReference type="EC" id="3.1.3.18" evidence="4"/>
<accession>A0A7J0BIZ7</accession>
<dbReference type="Pfam" id="PF13419">
    <property type="entry name" value="HAD_2"/>
    <property type="match status" value="1"/>
</dbReference>
<comment type="similarity">
    <text evidence="3">Belongs to the HAD-like hydrolase superfamily. CbbY/CbbZ/Gph/YieH family.</text>
</comment>
<evidence type="ECO:0000256" key="4">
    <source>
        <dbReference type="ARBA" id="ARBA00013078"/>
    </source>
</evidence>
<dbReference type="Gene3D" id="3.40.50.1000">
    <property type="entry name" value="HAD superfamily/HAD-like"/>
    <property type="match status" value="1"/>
</dbReference>
<dbReference type="GO" id="GO:0005829">
    <property type="term" value="C:cytosol"/>
    <property type="evidence" value="ECO:0007669"/>
    <property type="project" value="TreeGrafter"/>
</dbReference>
<dbReference type="GO" id="GO:0006281">
    <property type="term" value="P:DNA repair"/>
    <property type="evidence" value="ECO:0007669"/>
    <property type="project" value="TreeGrafter"/>
</dbReference>
<comment type="caution">
    <text evidence="5">The sequence shown here is derived from an EMBL/GenBank/DDBJ whole genome shotgun (WGS) entry which is preliminary data.</text>
</comment>
<dbReference type="SFLD" id="SFLDG01129">
    <property type="entry name" value="C1.5:_HAD__Beta-PGM__Phosphata"/>
    <property type="match status" value="1"/>
</dbReference>
<evidence type="ECO:0000256" key="2">
    <source>
        <dbReference type="ARBA" id="ARBA00004818"/>
    </source>
</evidence>
<keyword evidence="6" id="KW-1185">Reference proteome</keyword>
<evidence type="ECO:0000256" key="1">
    <source>
        <dbReference type="ARBA" id="ARBA00000830"/>
    </source>
</evidence>